<gene>
    <name evidence="2" type="ORF">CKO42_16425</name>
</gene>
<name>A0A9X1B5U3_9GAMM</name>
<feature type="signal peptide" evidence="1">
    <location>
        <begin position="1"/>
        <end position="30"/>
    </location>
</feature>
<evidence type="ECO:0000256" key="1">
    <source>
        <dbReference type="SAM" id="SignalP"/>
    </source>
</evidence>
<protein>
    <submittedName>
        <fullName evidence="2">Uncharacterized protein</fullName>
    </submittedName>
</protein>
<keyword evidence="1" id="KW-0732">Signal</keyword>
<dbReference type="Proteomes" id="UP001138768">
    <property type="component" value="Unassembled WGS sequence"/>
</dbReference>
<feature type="chain" id="PRO_5040762594" evidence="1">
    <location>
        <begin position="31"/>
        <end position="356"/>
    </location>
</feature>
<sequence length="356" mass="39423">MAKVRASLIAPVLGNCAAWLFCAVALPAVGADAITSPQLEAMLSMGFDSNPAQSRDGPALGFAALALGVEQPLPFLRGVRLEGDAWLRDYAGPNDSGRLDIGLVSSQMLGITQIDLWAEAGWYRDQLVTADERNENALGVLARRPLSARLDLRLFAERRWLDYRNLVLPWAGRPGGIGLSIRGQSPVIPVRDQHGGVLTGMGCGRGPASRSSPMQDDCPQRISPQQRKDRFDLLALETTWFPAAKLSLMLGLDSGWRESSLALDSYRQQAVRLALTFDPSPNWSLIADTGLSRRDYWQAPRTIERVDHQRWLGIALHRWLADGALYCGLDLLDSRSTIEVEAFRQWSTECGWQRRF</sequence>
<dbReference type="AlphaFoldDB" id="A0A9X1B5U3"/>
<proteinExistence type="predicted"/>
<accession>A0A9X1B5U3</accession>
<keyword evidence="3" id="KW-1185">Reference proteome</keyword>
<organism evidence="2 3">
    <name type="scientific">Lamprobacter modestohalophilus</name>
    <dbReference type="NCBI Taxonomy" id="1064514"/>
    <lineage>
        <taxon>Bacteria</taxon>
        <taxon>Pseudomonadati</taxon>
        <taxon>Pseudomonadota</taxon>
        <taxon>Gammaproteobacteria</taxon>
        <taxon>Chromatiales</taxon>
        <taxon>Chromatiaceae</taxon>
        <taxon>Lamprobacter</taxon>
    </lineage>
</organism>
<evidence type="ECO:0000313" key="3">
    <source>
        <dbReference type="Proteomes" id="UP001138768"/>
    </source>
</evidence>
<dbReference type="RefSeq" id="WP_200246366.1">
    <property type="nucleotide sequence ID" value="NZ_NRRY01000030.1"/>
</dbReference>
<reference evidence="2 3" key="1">
    <citation type="journal article" date="2020" name="Microorganisms">
        <title>Osmotic Adaptation and Compatible Solute Biosynthesis of Phototrophic Bacteria as Revealed from Genome Analyses.</title>
        <authorList>
            <person name="Imhoff J.F."/>
            <person name="Rahn T."/>
            <person name="Kunzel S."/>
            <person name="Keller A."/>
            <person name="Neulinger S.C."/>
        </authorList>
    </citation>
    <scope>NUCLEOTIDE SEQUENCE [LARGE SCALE GENOMIC DNA]</scope>
    <source>
        <strain evidence="2 3">DSM 25653</strain>
    </source>
</reference>
<comment type="caution">
    <text evidence="2">The sequence shown here is derived from an EMBL/GenBank/DDBJ whole genome shotgun (WGS) entry which is preliminary data.</text>
</comment>
<evidence type="ECO:0000313" key="2">
    <source>
        <dbReference type="EMBL" id="MBK1619997.1"/>
    </source>
</evidence>
<dbReference type="EMBL" id="NRRY01000030">
    <property type="protein sequence ID" value="MBK1619997.1"/>
    <property type="molecule type" value="Genomic_DNA"/>
</dbReference>